<keyword evidence="2" id="KW-0812">Transmembrane</keyword>
<evidence type="ECO:0000256" key="2">
    <source>
        <dbReference type="SAM" id="Phobius"/>
    </source>
</evidence>
<dbReference type="RefSeq" id="WP_012616286.1">
    <property type="nucleotide sequence ID" value="NC_011831.1"/>
</dbReference>
<keyword evidence="2" id="KW-0472">Membrane</keyword>
<proteinExistence type="predicted"/>
<gene>
    <name evidence="3" type="ordered locus">Cagg_1004</name>
</gene>
<dbReference type="HOGENOM" id="CLU_1341273_0_0_0"/>
<dbReference type="Proteomes" id="UP000002508">
    <property type="component" value="Chromosome"/>
</dbReference>
<name>B8G6I4_CHLAD</name>
<organism evidence="3 4">
    <name type="scientific">Chloroflexus aggregans (strain MD-66 / DSM 9485)</name>
    <dbReference type="NCBI Taxonomy" id="326427"/>
    <lineage>
        <taxon>Bacteria</taxon>
        <taxon>Bacillati</taxon>
        <taxon>Chloroflexota</taxon>
        <taxon>Chloroflexia</taxon>
        <taxon>Chloroflexales</taxon>
        <taxon>Chloroflexineae</taxon>
        <taxon>Chloroflexaceae</taxon>
        <taxon>Chloroflexus</taxon>
    </lineage>
</organism>
<feature type="transmembrane region" description="Helical" evidence="2">
    <location>
        <begin position="61"/>
        <end position="81"/>
    </location>
</feature>
<reference evidence="3" key="1">
    <citation type="submission" date="2008-12" db="EMBL/GenBank/DDBJ databases">
        <title>Complete sequence of Chloroflexus aggregans DSM 9485.</title>
        <authorList>
            <consortium name="US DOE Joint Genome Institute"/>
            <person name="Lucas S."/>
            <person name="Copeland A."/>
            <person name="Lapidus A."/>
            <person name="Glavina del Rio T."/>
            <person name="Dalin E."/>
            <person name="Tice H."/>
            <person name="Pitluck S."/>
            <person name="Foster B."/>
            <person name="Larimer F."/>
            <person name="Land M."/>
            <person name="Hauser L."/>
            <person name="Kyrpides N."/>
            <person name="Mikhailova N."/>
            <person name="Bryant D."/>
            <person name="Richardson P."/>
        </authorList>
    </citation>
    <scope>NUCLEOTIDE SEQUENCE</scope>
    <source>
        <strain evidence="3">DSM 9485</strain>
    </source>
</reference>
<feature type="region of interest" description="Disordered" evidence="1">
    <location>
        <begin position="179"/>
        <end position="204"/>
    </location>
</feature>
<feature type="compositionally biased region" description="Low complexity" evidence="1">
    <location>
        <begin position="192"/>
        <end position="204"/>
    </location>
</feature>
<keyword evidence="4" id="KW-1185">Reference proteome</keyword>
<feature type="transmembrane region" description="Helical" evidence="2">
    <location>
        <begin position="123"/>
        <end position="141"/>
    </location>
</feature>
<feature type="transmembrane region" description="Helical" evidence="2">
    <location>
        <begin position="93"/>
        <end position="111"/>
    </location>
</feature>
<sequence length="204" mass="22268">MTVDLLTLSIALNLANVLQCAALIGLALANRGRAGPVWWAAGMGVLAFGLIITTLRDVTEVPLVLHAVSHAMVGGGMLLLYHGVKRFFGDRGHLRRLLLIWLLILIANLLLASTGDMPPLRRILFSVVVAICSLLIGLRFLRESRPDFHSLVLFLAIVFFANGVFLPCAVLPRRPKSTGWLSRRHGRPLPISSQSQQLLSGRLA</sequence>
<evidence type="ECO:0000313" key="4">
    <source>
        <dbReference type="Proteomes" id="UP000002508"/>
    </source>
</evidence>
<dbReference type="eggNOG" id="COG0642">
    <property type="taxonomic scope" value="Bacteria"/>
</dbReference>
<dbReference type="AlphaFoldDB" id="B8G6I4"/>
<feature type="transmembrane region" description="Helical" evidence="2">
    <location>
        <begin position="6"/>
        <end position="29"/>
    </location>
</feature>
<accession>B8G6I4</accession>
<feature type="transmembrane region" description="Helical" evidence="2">
    <location>
        <begin position="148"/>
        <end position="172"/>
    </location>
</feature>
<evidence type="ECO:0000256" key="1">
    <source>
        <dbReference type="SAM" id="MobiDB-lite"/>
    </source>
</evidence>
<feature type="transmembrane region" description="Helical" evidence="2">
    <location>
        <begin position="36"/>
        <end position="55"/>
    </location>
</feature>
<dbReference type="KEGG" id="cag:Cagg_1004"/>
<dbReference type="STRING" id="326427.Cagg_1004"/>
<dbReference type="EMBL" id="CP001337">
    <property type="protein sequence ID" value="ACL23921.1"/>
    <property type="molecule type" value="Genomic_DNA"/>
</dbReference>
<protein>
    <submittedName>
        <fullName evidence="3">PAS sensor protein</fullName>
    </submittedName>
</protein>
<evidence type="ECO:0000313" key="3">
    <source>
        <dbReference type="EMBL" id="ACL23921.1"/>
    </source>
</evidence>
<keyword evidence="2" id="KW-1133">Transmembrane helix</keyword>